<dbReference type="GO" id="GO:0046961">
    <property type="term" value="F:proton-transporting ATPase activity, rotational mechanism"/>
    <property type="evidence" value="ECO:0007669"/>
    <property type="project" value="InterPro"/>
</dbReference>
<reference evidence="5 6" key="2">
    <citation type="submission" date="2020-01" db="EMBL/GenBank/DDBJ databases">
        <title>Clostridiaceae sp. nov. isolated from the gut of human by culturomics.</title>
        <authorList>
            <person name="Chang Y."/>
        </authorList>
    </citation>
    <scope>NUCLEOTIDE SEQUENCE [LARGE SCALE GENOMIC DNA]</scope>
    <source>
        <strain evidence="5 6">DONG20-135</strain>
    </source>
</reference>
<dbReference type="RefSeq" id="WP_160624782.1">
    <property type="nucleotide sequence ID" value="NZ_WUUQ01000002.1"/>
</dbReference>
<dbReference type="Proteomes" id="UP000434036">
    <property type="component" value="Unassembled WGS sequence"/>
</dbReference>
<dbReference type="Gene3D" id="3.30.2320.30">
    <property type="entry name" value="ATP synthase, E subunit, C-terminal"/>
    <property type="match status" value="1"/>
</dbReference>
<evidence type="ECO:0008006" key="7">
    <source>
        <dbReference type="Google" id="ProtNLM"/>
    </source>
</evidence>
<protein>
    <recommendedName>
        <fullName evidence="7">V-type proton ATPase subunit E</fullName>
    </recommendedName>
</protein>
<comment type="caution">
    <text evidence="5">The sequence shown here is derived from an EMBL/GenBank/DDBJ whole genome shotgun (WGS) entry which is preliminary data.</text>
</comment>
<reference evidence="5 6" key="1">
    <citation type="submission" date="2019-12" db="EMBL/GenBank/DDBJ databases">
        <authorList>
            <person name="Yang R."/>
        </authorList>
    </citation>
    <scope>NUCLEOTIDE SEQUENCE [LARGE SCALE GENOMIC DNA]</scope>
    <source>
        <strain evidence="5 6">DONG20-135</strain>
    </source>
</reference>
<keyword evidence="2" id="KW-0813">Transport</keyword>
<dbReference type="InterPro" id="IPR038495">
    <property type="entry name" value="ATPase_E_C"/>
</dbReference>
<dbReference type="Pfam" id="PF01991">
    <property type="entry name" value="vATP-synt_E"/>
    <property type="match status" value="1"/>
</dbReference>
<organism evidence="5 6">
    <name type="scientific">Copranaerobaculum intestinale</name>
    <dbReference type="NCBI Taxonomy" id="2692629"/>
    <lineage>
        <taxon>Bacteria</taxon>
        <taxon>Bacillati</taxon>
        <taxon>Bacillota</taxon>
        <taxon>Erysipelotrichia</taxon>
        <taxon>Erysipelotrichales</taxon>
        <taxon>Erysipelotrichaceae</taxon>
        <taxon>Copranaerobaculum</taxon>
    </lineage>
</organism>
<evidence type="ECO:0000256" key="1">
    <source>
        <dbReference type="ARBA" id="ARBA00005901"/>
    </source>
</evidence>
<feature type="coiled-coil region" evidence="4">
    <location>
        <begin position="18"/>
        <end position="57"/>
    </location>
</feature>
<proteinExistence type="inferred from homology"/>
<evidence type="ECO:0000256" key="4">
    <source>
        <dbReference type="SAM" id="Coils"/>
    </source>
</evidence>
<evidence type="ECO:0000256" key="2">
    <source>
        <dbReference type="ARBA" id="ARBA00022448"/>
    </source>
</evidence>
<dbReference type="AlphaFoldDB" id="A0A6N8U5H6"/>
<keyword evidence="6" id="KW-1185">Reference proteome</keyword>
<accession>A0A6N8U5H6</accession>
<evidence type="ECO:0000313" key="6">
    <source>
        <dbReference type="Proteomes" id="UP000434036"/>
    </source>
</evidence>
<keyword evidence="3" id="KW-0406">Ion transport</keyword>
<dbReference type="GO" id="GO:0033178">
    <property type="term" value="C:proton-transporting two-sector ATPase complex, catalytic domain"/>
    <property type="evidence" value="ECO:0007669"/>
    <property type="project" value="InterPro"/>
</dbReference>
<evidence type="ECO:0000313" key="5">
    <source>
        <dbReference type="EMBL" id="MXQ73322.1"/>
    </source>
</evidence>
<dbReference type="EMBL" id="WUUQ01000002">
    <property type="protein sequence ID" value="MXQ73322.1"/>
    <property type="molecule type" value="Genomic_DNA"/>
</dbReference>
<evidence type="ECO:0000256" key="3">
    <source>
        <dbReference type="ARBA" id="ARBA00023065"/>
    </source>
</evidence>
<dbReference type="SUPFAM" id="SSF160527">
    <property type="entry name" value="V-type ATPase subunit E-like"/>
    <property type="match status" value="1"/>
</dbReference>
<dbReference type="InterPro" id="IPR002842">
    <property type="entry name" value="ATPase_V1_Esu"/>
</dbReference>
<keyword evidence="4" id="KW-0175">Coiled coil</keyword>
<gene>
    <name evidence="5" type="ORF">GSF08_05150</name>
</gene>
<sequence>MEYENKLELEQYFKDEINRCAKAEEEAILEEVKEIRAKALEEIEKEAQRNAQLVLDQEKSEIASDMAIEKSRVSVDTTRRLIAKREAYAQAVFKAVKAKLIAFTEGNEYADYLQKKAAQLASKMRTEDGIFYVREVDLKLGDALKKGYGLKCAVKASDDIEIGGFRFAQTAKGIEVDETFDSALNDQREWFFDHSGMIIS</sequence>
<comment type="similarity">
    <text evidence="1">Belongs to the V-ATPase E subunit family.</text>
</comment>
<name>A0A6N8U5H6_9FIRM</name>